<keyword evidence="7 13" id="KW-0256">Endoplasmic reticulum</keyword>
<dbReference type="GO" id="GO:0005786">
    <property type="term" value="C:signal recognition particle, endoplasmic reticulum targeting"/>
    <property type="evidence" value="ECO:0007669"/>
    <property type="project" value="UniProtKB-UniRule"/>
</dbReference>
<evidence type="ECO:0000256" key="13">
    <source>
        <dbReference type="RuleBase" id="RU364034"/>
    </source>
</evidence>
<keyword evidence="10 13" id="KW-0733">Signal recognition particle</keyword>
<dbReference type="FunFam" id="3.40.50.300:FF:000022">
    <property type="entry name" value="Signal recognition particle 54 kDa subunit"/>
    <property type="match status" value="1"/>
</dbReference>
<dbReference type="HAMAP" id="MF_00306">
    <property type="entry name" value="SRP54"/>
    <property type="match status" value="1"/>
</dbReference>
<dbReference type="Gene3D" id="3.40.50.300">
    <property type="entry name" value="P-loop containing nucleotide triphosphate hydrolases"/>
    <property type="match status" value="1"/>
</dbReference>
<dbReference type="PROSITE" id="PS00300">
    <property type="entry name" value="SRP54"/>
    <property type="match status" value="1"/>
</dbReference>
<keyword evidence="9 13" id="KW-0342">GTP-binding</keyword>
<keyword evidence="6" id="KW-0378">Hydrolase</keyword>
<comment type="similarity">
    <text evidence="3 13">Belongs to the GTP-binding SRP family. SRP54 subfamily.</text>
</comment>
<dbReference type="Proteomes" id="UP000774326">
    <property type="component" value="Unassembled WGS sequence"/>
</dbReference>
<keyword evidence="11 13" id="KW-0687">Ribonucleoprotein</keyword>
<gene>
    <name evidence="15" type="ORF">WICPIJ_007546</name>
</gene>
<sequence>MVLADLGRRINNAVSGAISSKEDVDSAIDVMLKEIGRALIESDVNVKLVLNLRTKIKSQLKDNQDLQVNKRIIQKVVFDELVSLVDTKTEPFKPKKGKTNIVMFVGLQGAGKTTSCTKFAVYYQRRGFKVGLVCADTFRAGAFDQLKQNATKAKIPFYGSYTETNPIKVSKDGVDKFKKEKFDMIIVDTSGRHKQEADLFQEMIEIDQTIKPTQTIMVLDASIGQAAESQSKAFKDSSNFGSIILTKLDGHAKGGGAISAVAVTNTPIIFIGTGEHIQDFETFNPKSFISKLLGIGDLQGLMEQVESMNFDNKDTIENFQKGKFTLNDFQKQMQMLMKMGPISQIAQAIPGMGDMMGQVGEEETTNRLKRMVFIMDSMTKKELDSDGYIFVREPERILRVARGSGTSAFEVEMILQQQRMMANMAQHTKSMMDSQANMPKGPGGLPGNMNPQALQRGLQNLQSNPSLMNKMKSMMPPGMAGMPGMGAGGMPDMSSMMDMMKNVDMNQVQQMMQGMGGMGGMADMMKQFGMGM</sequence>
<dbReference type="GO" id="GO:0005783">
    <property type="term" value="C:endoplasmic reticulum"/>
    <property type="evidence" value="ECO:0007669"/>
    <property type="project" value="UniProtKB-SubCell"/>
</dbReference>
<dbReference type="InterPro" id="IPR036225">
    <property type="entry name" value="SRP/SRP_N"/>
</dbReference>
<dbReference type="SUPFAM" id="SSF47364">
    <property type="entry name" value="Domain of the SRP/SRP receptor G-proteins"/>
    <property type="match status" value="1"/>
</dbReference>
<dbReference type="Pfam" id="PF02978">
    <property type="entry name" value="SRP_SPB"/>
    <property type="match status" value="1"/>
</dbReference>
<dbReference type="Pfam" id="PF02881">
    <property type="entry name" value="SRP54_N"/>
    <property type="match status" value="1"/>
</dbReference>
<comment type="domain">
    <text evidence="13">The NG domain, also named G domain, is a special guanosine triphosphatase (GTPase) domain, which binds GTP and forms a guanosine 5'-triphosphate (GTP)-dependent complex with a homologous NG domain in the SRP receptor subunit srp101. The two NG domains undergo cooperative rearrangements upon their assembly, which culminate in the reciprocal activation of the GTPase activity of one another. SRP receptor compaction upon binding with cargo-loaded SRP and GTPase rearrangement drive SRP-mediated cotranslational protein translocation into the ER.</text>
</comment>
<dbReference type="InterPro" id="IPR042101">
    <property type="entry name" value="SRP54_N_sf"/>
</dbReference>
<dbReference type="InterPro" id="IPR003593">
    <property type="entry name" value="AAA+_ATPase"/>
</dbReference>
<proteinExistence type="inferred from homology"/>
<dbReference type="SUPFAM" id="SSF47446">
    <property type="entry name" value="Signal peptide-binding domain"/>
    <property type="match status" value="1"/>
</dbReference>
<dbReference type="InterPro" id="IPR004125">
    <property type="entry name" value="Signal_recog_particle_SRP54_M"/>
</dbReference>
<evidence type="ECO:0000256" key="8">
    <source>
        <dbReference type="ARBA" id="ARBA00022884"/>
    </source>
</evidence>
<dbReference type="GO" id="GO:0005829">
    <property type="term" value="C:cytosol"/>
    <property type="evidence" value="ECO:0007669"/>
    <property type="project" value="TreeGrafter"/>
</dbReference>
<dbReference type="EMBL" id="JAEUBG010004410">
    <property type="protein sequence ID" value="KAH3681467.1"/>
    <property type="molecule type" value="Genomic_DNA"/>
</dbReference>
<dbReference type="OrthoDB" id="10250817at2759"/>
<comment type="domain">
    <text evidence="13">The M domain binds the 7SL RNA and the signal sequence of presecretory proteins.</text>
</comment>
<evidence type="ECO:0000256" key="7">
    <source>
        <dbReference type="ARBA" id="ARBA00022824"/>
    </source>
</evidence>
<reference evidence="15" key="1">
    <citation type="journal article" date="2021" name="Open Biol.">
        <title>Shared evolutionary footprints suggest mitochondrial oxidative damage underlies multiple complex I losses in fungi.</title>
        <authorList>
            <person name="Schikora-Tamarit M.A."/>
            <person name="Marcet-Houben M."/>
            <person name="Nosek J."/>
            <person name="Gabaldon T."/>
        </authorList>
    </citation>
    <scope>NUCLEOTIDE SEQUENCE</scope>
    <source>
        <strain evidence="15">CBS2887</strain>
    </source>
</reference>
<dbReference type="AlphaFoldDB" id="A0A9P8PZI6"/>
<dbReference type="SUPFAM" id="SSF52540">
    <property type="entry name" value="P-loop containing nucleoside triphosphate hydrolases"/>
    <property type="match status" value="1"/>
</dbReference>
<dbReference type="SMART" id="SM00963">
    <property type="entry name" value="SRP54_N"/>
    <property type="match status" value="1"/>
</dbReference>
<dbReference type="NCBIfam" id="TIGR01425">
    <property type="entry name" value="SRP54_euk"/>
    <property type="match status" value="1"/>
</dbReference>
<dbReference type="InterPro" id="IPR022941">
    <property type="entry name" value="SRP54"/>
</dbReference>
<dbReference type="GO" id="GO:0030942">
    <property type="term" value="F:endoplasmic reticulum signal peptide binding"/>
    <property type="evidence" value="ECO:0007669"/>
    <property type="project" value="TreeGrafter"/>
</dbReference>
<dbReference type="InterPro" id="IPR013822">
    <property type="entry name" value="Signal_recog_particl_SRP54_hlx"/>
</dbReference>
<evidence type="ECO:0000256" key="9">
    <source>
        <dbReference type="ARBA" id="ARBA00023134"/>
    </source>
</evidence>
<dbReference type="Gene3D" id="1.10.260.30">
    <property type="entry name" value="Signal recognition particle, SRP54 subunit, M-domain"/>
    <property type="match status" value="1"/>
</dbReference>
<dbReference type="SMART" id="SM00382">
    <property type="entry name" value="AAA"/>
    <property type="match status" value="1"/>
</dbReference>
<evidence type="ECO:0000256" key="5">
    <source>
        <dbReference type="ARBA" id="ARBA00022741"/>
    </source>
</evidence>
<keyword evidence="4 13" id="KW-0963">Cytoplasm</keyword>
<dbReference type="PANTHER" id="PTHR11564">
    <property type="entry name" value="SIGNAL RECOGNITION PARTICLE 54K PROTEIN SRP54"/>
    <property type="match status" value="1"/>
</dbReference>
<comment type="subunit">
    <text evidence="13">Fungal signal recognition particle consists of a 7S RNA molecule (scR1) and at least six protein subunits: srp72, srp68, srp54, sec65, srp21 and srp14.</text>
</comment>
<evidence type="ECO:0000259" key="14">
    <source>
        <dbReference type="PROSITE" id="PS00300"/>
    </source>
</evidence>
<comment type="subcellular location">
    <subcellularLocation>
        <location evidence="2 13">Cytoplasm</location>
    </subcellularLocation>
    <subcellularLocation>
        <location evidence="1 13">Endoplasmic reticulum</location>
    </subcellularLocation>
</comment>
<protein>
    <recommendedName>
        <fullName evidence="13">Signal recognition particle 54 kDa protein</fullName>
    </recommendedName>
</protein>
<keyword evidence="5 13" id="KW-0547">Nucleotide-binding</keyword>
<dbReference type="CDD" id="cd17875">
    <property type="entry name" value="SRP54_G"/>
    <property type="match status" value="1"/>
</dbReference>
<evidence type="ECO:0000256" key="4">
    <source>
        <dbReference type="ARBA" id="ARBA00022490"/>
    </source>
</evidence>
<evidence type="ECO:0000256" key="1">
    <source>
        <dbReference type="ARBA" id="ARBA00004240"/>
    </source>
</evidence>
<keyword evidence="16" id="KW-1185">Reference proteome</keyword>
<dbReference type="GO" id="GO:0008312">
    <property type="term" value="F:7S RNA binding"/>
    <property type="evidence" value="ECO:0007669"/>
    <property type="project" value="UniProtKB-UniRule"/>
</dbReference>
<dbReference type="InterPro" id="IPR000897">
    <property type="entry name" value="SRP54_GTPase_dom"/>
</dbReference>
<dbReference type="GO" id="GO:0005525">
    <property type="term" value="F:GTP binding"/>
    <property type="evidence" value="ECO:0007669"/>
    <property type="project" value="UniProtKB-UniRule"/>
</dbReference>
<dbReference type="InterPro" id="IPR006325">
    <property type="entry name" value="SRP54_euk"/>
</dbReference>
<reference evidence="15" key="2">
    <citation type="submission" date="2021-01" db="EMBL/GenBank/DDBJ databases">
        <authorList>
            <person name="Schikora-Tamarit M.A."/>
        </authorList>
    </citation>
    <scope>NUCLEOTIDE SEQUENCE</scope>
    <source>
        <strain evidence="15">CBS2887</strain>
    </source>
</reference>
<comment type="catalytic activity">
    <reaction evidence="12">
        <text>GTP + H2O = GDP + phosphate + H(+)</text>
        <dbReference type="Rhea" id="RHEA:19669"/>
        <dbReference type="ChEBI" id="CHEBI:15377"/>
        <dbReference type="ChEBI" id="CHEBI:15378"/>
        <dbReference type="ChEBI" id="CHEBI:37565"/>
        <dbReference type="ChEBI" id="CHEBI:43474"/>
        <dbReference type="ChEBI" id="CHEBI:58189"/>
        <dbReference type="EC" id="3.6.5.4"/>
    </reaction>
    <physiologicalReaction direction="left-to-right" evidence="12">
        <dbReference type="Rhea" id="RHEA:19670"/>
    </physiologicalReaction>
</comment>
<dbReference type="InterPro" id="IPR027417">
    <property type="entry name" value="P-loop_NTPase"/>
</dbReference>
<dbReference type="GO" id="GO:0003924">
    <property type="term" value="F:GTPase activity"/>
    <property type="evidence" value="ECO:0007669"/>
    <property type="project" value="UniProtKB-UniRule"/>
</dbReference>
<dbReference type="GO" id="GO:0006616">
    <property type="term" value="P:SRP-dependent cotranslational protein targeting to membrane, translocation"/>
    <property type="evidence" value="ECO:0007669"/>
    <property type="project" value="TreeGrafter"/>
</dbReference>
<evidence type="ECO:0000313" key="16">
    <source>
        <dbReference type="Proteomes" id="UP000774326"/>
    </source>
</evidence>
<accession>A0A9P8PZI6</accession>
<feature type="domain" description="SRP54-type proteins GTP-binding" evidence="14">
    <location>
        <begin position="267"/>
        <end position="280"/>
    </location>
</feature>
<comment type="caution">
    <text evidence="15">The sequence shown here is derived from an EMBL/GenBank/DDBJ whole genome shotgun (WGS) entry which is preliminary data.</text>
</comment>
<evidence type="ECO:0000256" key="11">
    <source>
        <dbReference type="ARBA" id="ARBA00023274"/>
    </source>
</evidence>
<evidence type="ECO:0000256" key="12">
    <source>
        <dbReference type="ARBA" id="ARBA00048157"/>
    </source>
</evidence>
<comment type="function">
    <text evidence="13">Signal-recognition-particle (SRP) assembly has a crucial role in targeting secretory proteins to the rough endoplasmic reticulum (ER) membrane. SRP is required for the cotranslational protein translocation for ER import and preferentially recognizes strongly hydrophobic signal sequences. It is involved in targeting the nascent chain-ribosome (RNC) complex to the ER and is proposed to participate in the arrest of nascent chain elongation during membrane targeting. SRP54 binds to the signal sequence of presecretory protein when they emerge from the ribosomes. SRP54 interacts with the scR1 RNA and mediates the association of the resulting SRP-RNC complex with the signal recognition particle receptor (SR) via its alpha subunit SRP101. Both, SRP54 and SRP101, are locked in their GTP bound forms in the SRP-RNC-SR complex, which dissociates upon transferring the signal sequence to the protein-conducting channel (translocon). After signal sequence transfer, SRP54 and SRP101 act as reciprocal GTPase-activating proteins (GAPs), thereby resolving their association.</text>
</comment>
<evidence type="ECO:0000256" key="3">
    <source>
        <dbReference type="ARBA" id="ARBA00005450"/>
    </source>
</evidence>
<dbReference type="SMART" id="SM00962">
    <property type="entry name" value="SRP54"/>
    <property type="match status" value="1"/>
</dbReference>
<dbReference type="Pfam" id="PF00448">
    <property type="entry name" value="SRP54"/>
    <property type="match status" value="1"/>
</dbReference>
<organism evidence="15 16">
    <name type="scientific">Wickerhamomyces pijperi</name>
    <name type="common">Yeast</name>
    <name type="synonym">Pichia pijperi</name>
    <dbReference type="NCBI Taxonomy" id="599730"/>
    <lineage>
        <taxon>Eukaryota</taxon>
        <taxon>Fungi</taxon>
        <taxon>Dikarya</taxon>
        <taxon>Ascomycota</taxon>
        <taxon>Saccharomycotina</taxon>
        <taxon>Saccharomycetes</taxon>
        <taxon>Phaffomycetales</taxon>
        <taxon>Wickerhamomycetaceae</taxon>
        <taxon>Wickerhamomyces</taxon>
    </lineage>
</organism>
<dbReference type="Gene3D" id="1.20.120.140">
    <property type="entry name" value="Signal recognition particle SRP54, nucleotide-binding domain"/>
    <property type="match status" value="1"/>
</dbReference>
<dbReference type="PANTHER" id="PTHR11564:SF5">
    <property type="entry name" value="SIGNAL RECOGNITION PARTICLE SUBUNIT SRP54"/>
    <property type="match status" value="1"/>
</dbReference>
<evidence type="ECO:0000256" key="10">
    <source>
        <dbReference type="ARBA" id="ARBA00023135"/>
    </source>
</evidence>
<dbReference type="InterPro" id="IPR036891">
    <property type="entry name" value="Signal_recog_part_SRP54_M_sf"/>
</dbReference>
<name>A0A9P8PZI6_WICPI</name>
<keyword evidence="8 13" id="KW-0694">RNA-binding</keyword>
<evidence type="ECO:0000256" key="6">
    <source>
        <dbReference type="ARBA" id="ARBA00022801"/>
    </source>
</evidence>
<evidence type="ECO:0000313" key="15">
    <source>
        <dbReference type="EMBL" id="KAH3681467.1"/>
    </source>
</evidence>
<evidence type="ECO:0000256" key="2">
    <source>
        <dbReference type="ARBA" id="ARBA00004496"/>
    </source>
</evidence>